<dbReference type="NCBIfam" id="TIGR04183">
    <property type="entry name" value="Por_Secre_tail"/>
    <property type="match status" value="1"/>
</dbReference>
<reference evidence="3" key="2">
    <citation type="submission" date="2023-01" db="EMBL/GenBank/DDBJ databases">
        <title>Draft genome sequence of Portibacter lacus strain NBRC 108769.</title>
        <authorList>
            <person name="Sun Q."/>
            <person name="Mori K."/>
        </authorList>
    </citation>
    <scope>NUCLEOTIDE SEQUENCE</scope>
    <source>
        <strain evidence="3">NBRC 108769</strain>
    </source>
</reference>
<feature type="domain" description="Secretion system C-terminal sorting" evidence="2">
    <location>
        <begin position="408"/>
        <end position="486"/>
    </location>
</feature>
<sequence>MNKSFIIFFISIFAHTLIGQTLDYCGTEGVNEEWETFLEKNNDLLVTSRNCEVYVPLTVHILGDDNGIGYHPLSSIFENLETLNKDFEEAGITFYLAGPLNYINKTSWYDHSEFNSGSQMMNTNNVANTINTYIVQNPAGNCGYRAYDGDAIALAKSCSKPGDHTWAHEMGHWLSLRHTFYGWERTTYDDSMDTPSSIGSQNVELLNGENCNKSADNFCDTPPDYLSYRWSCDDNNEFPDSLKDPSGKAFAVDGSLFMSYASDDCQSRFSGDQIEAMCSYMQNWVPEVISNKDPLAKVDISETELIYPIGGEEVMGEVKLKWEEEGNATFYIVEVSRFSNLGILSLRELVRGNELDVFGLSSGKKYYWRVRALNEYDFDYKGNMTETESFVTGELSSTTDYYTEHLQVYPNPASQNDIINVSLDSQTGENITLTITSLDGRNAYRKEHYLRNGSNQLEISTASMPSGIYFMTGIGELHKFQKKIVIE</sequence>
<evidence type="ECO:0000313" key="4">
    <source>
        <dbReference type="Proteomes" id="UP001156666"/>
    </source>
</evidence>
<comment type="caution">
    <text evidence="3">The sequence shown here is derived from an EMBL/GenBank/DDBJ whole genome shotgun (WGS) entry which is preliminary data.</text>
</comment>
<dbReference type="InterPro" id="IPR036116">
    <property type="entry name" value="FN3_sf"/>
</dbReference>
<dbReference type="SUPFAM" id="SSF55486">
    <property type="entry name" value="Metalloproteases ('zincins'), catalytic domain"/>
    <property type="match status" value="1"/>
</dbReference>
<gene>
    <name evidence="3" type="ORF">GCM10007940_09790</name>
</gene>
<dbReference type="SUPFAM" id="SSF49265">
    <property type="entry name" value="Fibronectin type III"/>
    <property type="match status" value="1"/>
</dbReference>
<evidence type="ECO:0000313" key="3">
    <source>
        <dbReference type="EMBL" id="GLR16364.1"/>
    </source>
</evidence>
<dbReference type="InterPro" id="IPR026444">
    <property type="entry name" value="Secre_tail"/>
</dbReference>
<protein>
    <recommendedName>
        <fullName evidence="5">T9SS type A sorting domain-containing protein</fullName>
    </recommendedName>
</protein>
<name>A0AA37WE58_9BACT</name>
<dbReference type="EMBL" id="BSOH01000005">
    <property type="protein sequence ID" value="GLR16364.1"/>
    <property type="molecule type" value="Genomic_DNA"/>
</dbReference>
<dbReference type="Proteomes" id="UP001156666">
    <property type="component" value="Unassembled WGS sequence"/>
</dbReference>
<dbReference type="InterPro" id="IPR008754">
    <property type="entry name" value="Peptidase_M43"/>
</dbReference>
<evidence type="ECO:0000259" key="1">
    <source>
        <dbReference type="Pfam" id="PF05572"/>
    </source>
</evidence>
<evidence type="ECO:0000259" key="2">
    <source>
        <dbReference type="Pfam" id="PF18962"/>
    </source>
</evidence>
<organism evidence="3 4">
    <name type="scientific">Portibacter lacus</name>
    <dbReference type="NCBI Taxonomy" id="1099794"/>
    <lineage>
        <taxon>Bacteria</taxon>
        <taxon>Pseudomonadati</taxon>
        <taxon>Bacteroidota</taxon>
        <taxon>Saprospiria</taxon>
        <taxon>Saprospirales</taxon>
        <taxon>Haliscomenobacteraceae</taxon>
        <taxon>Portibacter</taxon>
    </lineage>
</organism>
<dbReference type="GO" id="GO:0008237">
    <property type="term" value="F:metallopeptidase activity"/>
    <property type="evidence" value="ECO:0007669"/>
    <property type="project" value="InterPro"/>
</dbReference>
<dbReference type="Pfam" id="PF18962">
    <property type="entry name" value="Por_Secre_tail"/>
    <property type="match status" value="1"/>
</dbReference>
<proteinExistence type="predicted"/>
<dbReference type="AlphaFoldDB" id="A0AA37WE58"/>
<dbReference type="Pfam" id="PF05572">
    <property type="entry name" value="Peptidase_M43"/>
    <property type="match status" value="1"/>
</dbReference>
<dbReference type="InterPro" id="IPR013783">
    <property type="entry name" value="Ig-like_fold"/>
</dbReference>
<evidence type="ECO:0008006" key="5">
    <source>
        <dbReference type="Google" id="ProtNLM"/>
    </source>
</evidence>
<dbReference type="Gene3D" id="2.60.40.10">
    <property type="entry name" value="Immunoglobulins"/>
    <property type="match status" value="1"/>
</dbReference>
<accession>A0AA37WE58</accession>
<dbReference type="InterPro" id="IPR024079">
    <property type="entry name" value="MetalloPept_cat_dom_sf"/>
</dbReference>
<feature type="domain" description="Peptidase M43 pregnancy-associated plasma-A" evidence="1">
    <location>
        <begin position="147"/>
        <end position="214"/>
    </location>
</feature>
<dbReference type="RefSeq" id="WP_235293170.1">
    <property type="nucleotide sequence ID" value="NZ_BSOH01000005.1"/>
</dbReference>
<reference evidence="3" key="1">
    <citation type="journal article" date="2014" name="Int. J. Syst. Evol. Microbiol.">
        <title>Complete genome sequence of Corynebacterium casei LMG S-19264T (=DSM 44701T), isolated from a smear-ripened cheese.</title>
        <authorList>
            <consortium name="US DOE Joint Genome Institute (JGI-PGF)"/>
            <person name="Walter F."/>
            <person name="Albersmeier A."/>
            <person name="Kalinowski J."/>
            <person name="Ruckert C."/>
        </authorList>
    </citation>
    <scope>NUCLEOTIDE SEQUENCE</scope>
    <source>
        <strain evidence="3">NBRC 108769</strain>
    </source>
</reference>
<dbReference type="Gene3D" id="3.40.390.10">
    <property type="entry name" value="Collagenase (Catalytic Domain)"/>
    <property type="match status" value="1"/>
</dbReference>
<keyword evidence="4" id="KW-1185">Reference proteome</keyword>